<dbReference type="PANTHER" id="PTHR11161:SF0">
    <property type="entry name" value="O-ACYLTRANSFERASE LIKE PROTEIN"/>
    <property type="match status" value="1"/>
</dbReference>
<protein>
    <submittedName>
        <fullName evidence="5">O-acyltransferase like protein-like</fullName>
    </submittedName>
</protein>
<dbReference type="AlphaFoldDB" id="A0A6P8Y275"/>
<organism evidence="5">
    <name type="scientific">Thrips palmi</name>
    <name type="common">Melon thrips</name>
    <dbReference type="NCBI Taxonomy" id="161013"/>
    <lineage>
        <taxon>Eukaryota</taxon>
        <taxon>Metazoa</taxon>
        <taxon>Ecdysozoa</taxon>
        <taxon>Arthropoda</taxon>
        <taxon>Hexapoda</taxon>
        <taxon>Insecta</taxon>
        <taxon>Pterygota</taxon>
        <taxon>Neoptera</taxon>
        <taxon>Paraneoptera</taxon>
        <taxon>Thysanoptera</taxon>
        <taxon>Terebrantia</taxon>
        <taxon>Thripoidea</taxon>
        <taxon>Thripidae</taxon>
        <taxon>Thrips</taxon>
    </lineage>
</organism>
<feature type="transmembrane region" description="Helical" evidence="1">
    <location>
        <begin position="629"/>
        <end position="651"/>
    </location>
</feature>
<keyword evidence="1" id="KW-1133">Transmembrane helix</keyword>
<feature type="transmembrane region" description="Helical" evidence="1">
    <location>
        <begin position="510"/>
        <end position="529"/>
    </location>
</feature>
<dbReference type="KEGG" id="tpal:117638966"/>
<keyword evidence="4" id="KW-1185">Reference proteome</keyword>
<feature type="domain" description="Acyltransferase 3" evidence="2">
    <location>
        <begin position="359"/>
        <end position="755"/>
    </location>
</feature>
<evidence type="ECO:0000256" key="1">
    <source>
        <dbReference type="SAM" id="Phobius"/>
    </source>
</evidence>
<dbReference type="GO" id="GO:0016747">
    <property type="term" value="F:acyltransferase activity, transferring groups other than amino-acyl groups"/>
    <property type="evidence" value="ECO:0007669"/>
    <property type="project" value="InterPro"/>
</dbReference>
<dbReference type="InParanoid" id="A0A6P8Y275"/>
<feature type="transmembrane region" description="Helical" evidence="1">
    <location>
        <begin position="744"/>
        <end position="769"/>
    </location>
</feature>
<feature type="transmembrane region" description="Helical" evidence="1">
    <location>
        <begin position="357"/>
        <end position="379"/>
    </location>
</feature>
<feature type="transmembrane region" description="Helical" evidence="1">
    <location>
        <begin position="445"/>
        <end position="463"/>
    </location>
</feature>
<feature type="transmembrane region" description="Helical" evidence="1">
    <location>
        <begin position="295"/>
        <end position="318"/>
    </location>
</feature>
<reference evidence="5" key="1">
    <citation type="submission" date="2025-08" db="UniProtKB">
        <authorList>
            <consortium name="RefSeq"/>
        </authorList>
    </citation>
    <scope>IDENTIFICATION</scope>
    <source>
        <tissue evidence="5">Total insect</tissue>
    </source>
</reference>
<sequence length="793" mass="87804">MPVHFERRREGDNMILSAALVLVVAGRTYCDISNDTGTSLSTTPTAEHRSHGMAGAGAEFVLSDLGGLYSVWGHDPDARGVDRIGESALRRLDLLLEMRKHTTSANCREALDVFIEGRAELKLWALKMHFASVVLPDALLSGGISHLGDFDACLSTGATYCLVDVEVRPPSAPASHGLDEWSPREPPNGINATLWDLLKTSGNRRRYRRDSRQWAVCLPEQCYRTAPVGRCETNDATIEESSQLGVLLASTFRGMAQSLGVHLRVNLNPTYCSTSKKNDAAGSFSLRSLHSQPRFLFGSSFILLFPLLVVVASTRYALKKGALMNTDCNKGCLQSMTDCFAMQTNCKDLLRRQSSSLSAIEGMRVITTIGVIAGHRAMFPSGGPVLNPEGFERMYTKMYFINGHIIVCAFFVISAFLDARRCMKLYDKFPKLNLETIMLQLMHRYLRFVAALTVVVAIEALWLEHFGSGPLWNQLITNGEVEMCKTFWWSHLLFINNYFNPSTQCMPHTWYLAAAMHMYFGTPIVMWIIHRCMQRSTSLGCTVLGSLLLVSAGVLYGCTVAFDLRPVTLIIPMFFRHGNFATNANFLNQYIVTHTNLVPYAAGLIFGALHHVIQSREWTPSKATKRNMFLGVVFGLVVQVATIFSGAAYLFVEGRHLWLESMYAPARMVSFSVPIAYIIFACSFGAGGILHRVLSCTPMIALGRLTYSVYLVHLTIILASTASIRQPVYTSDFTFLKSVASDTVLSFLAGLLLYICVEAPLSKLLMAAIEKFASRKRGENVKSDSPCISCKSS</sequence>
<dbReference type="OrthoDB" id="10265389at2759"/>
<dbReference type="InterPro" id="IPR002656">
    <property type="entry name" value="Acyl_transf_3_dom"/>
</dbReference>
<dbReference type="Proteomes" id="UP000515158">
    <property type="component" value="Unplaced"/>
</dbReference>
<accession>A0A6P8Y275</accession>
<feature type="transmembrane region" description="Helical" evidence="1">
    <location>
        <begin position="541"/>
        <end position="562"/>
    </location>
</feature>
<feature type="domain" description="Nose resistant-to-fluoxetine protein N-terminal" evidence="3">
    <location>
        <begin position="107"/>
        <end position="223"/>
    </location>
</feature>
<dbReference type="Pfam" id="PF01757">
    <property type="entry name" value="Acyl_transf_3"/>
    <property type="match status" value="1"/>
</dbReference>
<feature type="transmembrane region" description="Helical" evidence="1">
    <location>
        <begin position="590"/>
        <end position="609"/>
    </location>
</feature>
<evidence type="ECO:0000313" key="4">
    <source>
        <dbReference type="Proteomes" id="UP000515158"/>
    </source>
</evidence>
<dbReference type="PANTHER" id="PTHR11161">
    <property type="entry name" value="O-ACYLTRANSFERASE"/>
    <property type="match status" value="1"/>
</dbReference>
<proteinExistence type="predicted"/>
<name>A0A6P8Y275_THRPL</name>
<dbReference type="GeneID" id="117638966"/>
<dbReference type="InterPro" id="IPR052728">
    <property type="entry name" value="O2_lipid_transport_reg"/>
</dbReference>
<evidence type="ECO:0000259" key="3">
    <source>
        <dbReference type="Pfam" id="PF20146"/>
    </source>
</evidence>
<evidence type="ECO:0000259" key="2">
    <source>
        <dbReference type="Pfam" id="PF01757"/>
    </source>
</evidence>
<evidence type="ECO:0000313" key="5">
    <source>
        <dbReference type="RefSeq" id="XP_034230111.1"/>
    </source>
</evidence>
<dbReference type="Pfam" id="PF20146">
    <property type="entry name" value="NRF"/>
    <property type="match status" value="1"/>
</dbReference>
<feature type="transmembrane region" description="Helical" evidence="1">
    <location>
        <begin position="399"/>
        <end position="419"/>
    </location>
</feature>
<dbReference type="InterPro" id="IPR006621">
    <property type="entry name" value="Nose-resist-to-fluoxetine_N"/>
</dbReference>
<keyword evidence="1" id="KW-0472">Membrane</keyword>
<dbReference type="RefSeq" id="XP_034230111.1">
    <property type="nucleotide sequence ID" value="XM_034374220.1"/>
</dbReference>
<gene>
    <name evidence="5" type="primary">LOC117638966</name>
</gene>
<keyword evidence="1" id="KW-0812">Transmembrane</keyword>
<feature type="transmembrane region" description="Helical" evidence="1">
    <location>
        <begin position="671"/>
        <end position="693"/>
    </location>
</feature>
<feature type="transmembrane region" description="Helical" evidence="1">
    <location>
        <begin position="705"/>
        <end position="724"/>
    </location>
</feature>